<keyword evidence="11" id="KW-0267">Excision nuclease</keyword>
<evidence type="ECO:0000256" key="6">
    <source>
        <dbReference type="ARBA" id="ARBA00022763"/>
    </source>
</evidence>
<keyword evidence="8" id="KW-0863">Zinc-finger</keyword>
<dbReference type="PROSITE" id="PS00211">
    <property type="entry name" value="ABC_TRANSPORTER_1"/>
    <property type="match status" value="1"/>
</dbReference>
<accession>A0ABS4TYE7</accession>
<dbReference type="InterPro" id="IPR027417">
    <property type="entry name" value="P-loop_NTPase"/>
</dbReference>
<evidence type="ECO:0000256" key="1">
    <source>
        <dbReference type="ARBA" id="ARBA00004496"/>
    </source>
</evidence>
<evidence type="ECO:0000256" key="5">
    <source>
        <dbReference type="ARBA" id="ARBA00022741"/>
    </source>
</evidence>
<evidence type="ECO:0000256" key="7">
    <source>
        <dbReference type="ARBA" id="ARBA00022769"/>
    </source>
</evidence>
<evidence type="ECO:0000313" key="19">
    <source>
        <dbReference type="EMBL" id="MBP2329391.1"/>
    </source>
</evidence>
<dbReference type="Pfam" id="PF17755">
    <property type="entry name" value="UvrA_DNA-bind"/>
    <property type="match status" value="1"/>
</dbReference>
<keyword evidence="2" id="KW-0963">Cytoplasm</keyword>
<evidence type="ECO:0000256" key="15">
    <source>
        <dbReference type="ARBA" id="ARBA00039316"/>
    </source>
</evidence>
<comment type="caution">
    <text evidence="19">The sequence shown here is derived from an EMBL/GenBank/DDBJ whole genome shotgun (WGS) entry which is preliminary data.</text>
</comment>
<evidence type="ECO:0000256" key="9">
    <source>
        <dbReference type="ARBA" id="ARBA00022833"/>
    </source>
</evidence>
<evidence type="ECO:0000256" key="13">
    <source>
        <dbReference type="ARBA" id="ARBA00023204"/>
    </source>
</evidence>
<dbReference type="PANTHER" id="PTHR43152">
    <property type="entry name" value="UVRABC SYSTEM PROTEIN A"/>
    <property type="match status" value="1"/>
</dbReference>
<dbReference type="PANTHER" id="PTHR43152:SF1">
    <property type="entry name" value="UVRA PROTEIN"/>
    <property type="match status" value="1"/>
</dbReference>
<keyword evidence="5" id="KW-0547">Nucleotide-binding</keyword>
<dbReference type="RefSeq" id="WP_245378715.1">
    <property type="nucleotide sequence ID" value="NZ_JAGINW010000001.1"/>
</dbReference>
<dbReference type="InterPro" id="IPR017871">
    <property type="entry name" value="ABC_transporter-like_CS"/>
</dbReference>
<keyword evidence="7" id="KW-0228">DNA excision</keyword>
<evidence type="ECO:0000256" key="17">
    <source>
        <dbReference type="SAM" id="MobiDB-lite"/>
    </source>
</evidence>
<evidence type="ECO:0000256" key="16">
    <source>
        <dbReference type="ARBA" id="ARBA00042156"/>
    </source>
</evidence>
<evidence type="ECO:0000256" key="3">
    <source>
        <dbReference type="ARBA" id="ARBA00022723"/>
    </source>
</evidence>
<dbReference type="Gene3D" id="1.10.8.280">
    <property type="entry name" value="ABC transporter ATPase domain-like"/>
    <property type="match status" value="1"/>
</dbReference>
<keyword evidence="3" id="KW-0479">Metal-binding</keyword>
<comment type="similarity">
    <text evidence="14">Belongs to the ABC transporter superfamily. UvrA family.</text>
</comment>
<evidence type="ECO:0000256" key="12">
    <source>
        <dbReference type="ARBA" id="ARBA00023125"/>
    </source>
</evidence>
<evidence type="ECO:0000256" key="11">
    <source>
        <dbReference type="ARBA" id="ARBA00022881"/>
    </source>
</evidence>
<proteinExistence type="inferred from homology"/>
<dbReference type="PROSITE" id="PS50893">
    <property type="entry name" value="ABC_TRANSPORTER_2"/>
    <property type="match status" value="1"/>
</dbReference>
<comment type="subcellular location">
    <subcellularLocation>
        <location evidence="1">Cytoplasm</location>
    </subcellularLocation>
</comment>
<keyword evidence="13" id="KW-0234">DNA repair</keyword>
<sequence length="808" mass="86922">MTEWIQVSGARTHNLRNITVRIPRGRIVAFTGVSGSGKTSLAIDTIHAEAQLRYLEGLSPFVRQYITPRDRPQVDRIDGLGATLAVDQRKLNRSSRSTVGTMTGIDAYLGLLYSRLATIDGETDVAASHFSKHSPEGGCPECHGAGGSLHADADLIVTNPDLPLLDGASPWFAKLRSTEQTALPFLAERQGVDLSLPWRELPETFRDSVLYGTGDEPIAISIKVPNKNSNAEWIYQNNKPMLGAIAEVERLFGAAGTENAKQRYVPFMRQAPCRSCDGSGFGTAARTVTLNGMSYRDLVSVPVGRLAPWSQELERHLTGVRREIGEVLLPELRQRADLLERLGLGHLELERPAPSMSGGELQRARTAAQLSTALSGIVFVLDELSSGLHPEDKQNLAPILHGLRDAGNTVLMVEHDPDVIALADWVIDLGPSAGRHGGQVMFAGTPADLRAHPQSPTGRYLTSDTPRVQRASGRPLERSGTLVLHDVNANNVRADRIEIPLGVLTCVTGVSGSGKSSLLHLALAPAVTEALAAEHHDSVREITGLEPIRWVEVVDQSPIGRTPRSNPATYTKAFDSIRQLFASTPQAAGTGLDATAFSFNAAGGRCEACTGYGKRLVDMHFLPDVWATCDVCQGRRFTDAVLGVTYLGMAIDEVLHLTVDEAAQRFEEPQSLAETLRALQKVGLGYLELGQSATDLSGGEAQRLKLANALRRTNRGRKPGLVLLDEPLTGLHPSDVQRMVATFDDLLQRGNTVVVAEHDLHLAACADWLIDMGPGAGDRGGLVMAAGAPQDVSTADSVTAGYLRKLLA</sequence>
<evidence type="ECO:0000313" key="20">
    <source>
        <dbReference type="Proteomes" id="UP001519332"/>
    </source>
</evidence>
<keyword evidence="4" id="KW-0677">Repeat</keyword>
<feature type="compositionally biased region" description="Polar residues" evidence="17">
    <location>
        <begin position="454"/>
        <end position="466"/>
    </location>
</feature>
<dbReference type="InterPro" id="IPR003593">
    <property type="entry name" value="AAA+_ATPase"/>
</dbReference>
<feature type="domain" description="ABC transporter" evidence="18">
    <location>
        <begin position="477"/>
        <end position="799"/>
    </location>
</feature>
<dbReference type="SMART" id="SM00382">
    <property type="entry name" value="AAA"/>
    <property type="match status" value="2"/>
</dbReference>
<evidence type="ECO:0000256" key="10">
    <source>
        <dbReference type="ARBA" id="ARBA00022840"/>
    </source>
</evidence>
<evidence type="ECO:0000256" key="4">
    <source>
        <dbReference type="ARBA" id="ARBA00022737"/>
    </source>
</evidence>
<evidence type="ECO:0000256" key="2">
    <source>
        <dbReference type="ARBA" id="ARBA00022490"/>
    </source>
</evidence>
<feature type="region of interest" description="Disordered" evidence="17">
    <location>
        <begin position="449"/>
        <end position="476"/>
    </location>
</feature>
<keyword evidence="12" id="KW-0238">DNA-binding</keyword>
<dbReference type="InterPro" id="IPR003439">
    <property type="entry name" value="ABC_transporter-like_ATP-bd"/>
</dbReference>
<reference evidence="19 20" key="1">
    <citation type="submission" date="2021-03" db="EMBL/GenBank/DDBJ databases">
        <title>Sequencing the genomes of 1000 actinobacteria strains.</title>
        <authorList>
            <person name="Klenk H.-P."/>
        </authorList>
    </citation>
    <scope>NUCLEOTIDE SEQUENCE [LARGE SCALE GENOMIC DNA]</scope>
    <source>
        <strain evidence="19 20">DSM 46670</strain>
    </source>
</reference>
<keyword evidence="6" id="KW-0227">DNA damage</keyword>
<dbReference type="SUPFAM" id="SSF52540">
    <property type="entry name" value="P-loop containing nucleoside triphosphate hydrolases"/>
    <property type="match status" value="2"/>
</dbReference>
<gene>
    <name evidence="19" type="ORF">JOF56_009776</name>
</gene>
<evidence type="ECO:0000259" key="18">
    <source>
        <dbReference type="PROSITE" id="PS50893"/>
    </source>
</evidence>
<dbReference type="EMBL" id="JAGINW010000001">
    <property type="protein sequence ID" value="MBP2329391.1"/>
    <property type="molecule type" value="Genomic_DNA"/>
</dbReference>
<keyword evidence="10" id="KW-0067">ATP-binding</keyword>
<keyword evidence="9" id="KW-0862">Zinc</keyword>
<keyword evidence="20" id="KW-1185">Reference proteome</keyword>
<name>A0ABS4TYE7_9PSEU</name>
<protein>
    <recommendedName>
        <fullName evidence="15">UvrABC system protein A</fullName>
    </recommendedName>
    <alternativeName>
        <fullName evidence="16">Excinuclease ABC subunit A</fullName>
    </alternativeName>
</protein>
<organism evidence="19 20">
    <name type="scientific">Kibdelosporangium banguiense</name>
    <dbReference type="NCBI Taxonomy" id="1365924"/>
    <lineage>
        <taxon>Bacteria</taxon>
        <taxon>Bacillati</taxon>
        <taxon>Actinomycetota</taxon>
        <taxon>Actinomycetes</taxon>
        <taxon>Pseudonocardiales</taxon>
        <taxon>Pseudonocardiaceae</taxon>
        <taxon>Kibdelosporangium</taxon>
    </lineage>
</organism>
<evidence type="ECO:0000256" key="8">
    <source>
        <dbReference type="ARBA" id="ARBA00022771"/>
    </source>
</evidence>
<dbReference type="Proteomes" id="UP001519332">
    <property type="component" value="Unassembled WGS sequence"/>
</dbReference>
<dbReference type="InterPro" id="IPR041552">
    <property type="entry name" value="UvrA_DNA-bd"/>
</dbReference>
<evidence type="ECO:0000256" key="14">
    <source>
        <dbReference type="ARBA" id="ARBA00038000"/>
    </source>
</evidence>
<dbReference type="Gene3D" id="1.20.1580.10">
    <property type="entry name" value="ABC transporter ATPase like domain"/>
    <property type="match status" value="2"/>
</dbReference>
<dbReference type="Gene3D" id="3.40.50.300">
    <property type="entry name" value="P-loop containing nucleotide triphosphate hydrolases"/>
    <property type="match status" value="2"/>
</dbReference>